<evidence type="ECO:0000256" key="1">
    <source>
        <dbReference type="ARBA" id="ARBA00004453"/>
    </source>
</evidence>
<dbReference type="PANTHER" id="PTHR38772:SF1">
    <property type="entry name" value="NUCLEOID-ASSOCIATED PROTEIN YEJK"/>
    <property type="match status" value="1"/>
</dbReference>
<reference evidence="5" key="1">
    <citation type="journal article" date="2019" name="Int. J. Syst. Evol. Microbiol.">
        <title>The Global Catalogue of Microorganisms (GCM) 10K type strain sequencing project: providing services to taxonomists for standard genome sequencing and annotation.</title>
        <authorList>
            <consortium name="The Broad Institute Genomics Platform"/>
            <consortium name="The Broad Institute Genome Sequencing Center for Infectious Disease"/>
            <person name="Wu L."/>
            <person name="Ma J."/>
        </authorList>
    </citation>
    <scope>NUCLEOTIDE SEQUENCE [LARGE SCALE GENOMIC DNA]</scope>
    <source>
        <strain evidence="5">DT28</strain>
    </source>
</reference>
<gene>
    <name evidence="4" type="primary">yejK</name>
    <name evidence="4" type="ORF">ACFO3I_16820</name>
</gene>
<dbReference type="PANTHER" id="PTHR38772">
    <property type="match status" value="1"/>
</dbReference>
<protein>
    <submittedName>
        <fullName evidence="4">Nucleoid-associated protein YejK</fullName>
    </submittedName>
</protein>
<dbReference type="NCBIfam" id="NF001557">
    <property type="entry name" value="PRK00378.1"/>
    <property type="match status" value="1"/>
</dbReference>
<dbReference type="Proteomes" id="UP001595962">
    <property type="component" value="Unassembled WGS sequence"/>
</dbReference>
<evidence type="ECO:0000313" key="5">
    <source>
        <dbReference type="Proteomes" id="UP001595962"/>
    </source>
</evidence>
<comment type="caution">
    <text evidence="4">The sequence shown here is derived from an EMBL/GenBank/DDBJ whole genome shotgun (WGS) entry which is preliminary data.</text>
</comment>
<dbReference type="InterPro" id="IPR007358">
    <property type="entry name" value="Nucleoid_associated_NdpA"/>
</dbReference>
<keyword evidence="3" id="KW-0963">Cytoplasm</keyword>
<organism evidence="4 5">
    <name type="scientific">Rheinheimera marina</name>
    <dbReference type="NCBI Taxonomy" id="1774958"/>
    <lineage>
        <taxon>Bacteria</taxon>
        <taxon>Pseudomonadati</taxon>
        <taxon>Pseudomonadota</taxon>
        <taxon>Gammaproteobacteria</taxon>
        <taxon>Chromatiales</taxon>
        <taxon>Chromatiaceae</taxon>
        <taxon>Rheinheimera</taxon>
    </lineage>
</organism>
<proteinExistence type="inferred from homology"/>
<dbReference type="EMBL" id="JBHSGB010000017">
    <property type="protein sequence ID" value="MFC4656684.1"/>
    <property type="molecule type" value="Genomic_DNA"/>
</dbReference>
<comment type="similarity">
    <text evidence="2">Belongs to the YejK family.</text>
</comment>
<sequence length="345" mass="39217">MSVDVLHLAINFIQSQENDQLKAHFRQELVPVSAEVAHLIEQLHLAYNGKPAKGYASFHEEQQSRLAEPLERWQQQELSYLQLAEHATQELVLQLVQHQIPESGYFVFCHYRYLASEYLLVTLLGSKDHFSVTADLQLSTDRHLDIARMQLAARLDLTEYKSNPEQQKYISFIRGRAGRKVADFFLDFLGCEEGIVAKDQSKMVLASVEEYLAASDYDASEKTDVRKQVYQYCEEQAKAGLDVHLEELSSTIDSNDARAFSHYCAEQNIAVPEQFPVDVKELKTLVKFAGAGGGVSISFEQKHLGERVKYDMDRDLLIIQGVPPNLKDQLQRFLKGFSSFDHKGG</sequence>
<dbReference type="RefSeq" id="WP_377335980.1">
    <property type="nucleotide sequence ID" value="NZ_JBHSGB010000017.1"/>
</dbReference>
<dbReference type="Pfam" id="PF04245">
    <property type="entry name" value="NA37"/>
    <property type="match status" value="1"/>
</dbReference>
<evidence type="ECO:0000313" key="4">
    <source>
        <dbReference type="EMBL" id="MFC4656684.1"/>
    </source>
</evidence>
<comment type="subcellular location">
    <subcellularLocation>
        <location evidence="1">Cytoplasm</location>
        <location evidence="1">Nucleoid</location>
    </subcellularLocation>
</comment>
<evidence type="ECO:0000256" key="2">
    <source>
        <dbReference type="ARBA" id="ARBA00009035"/>
    </source>
</evidence>
<evidence type="ECO:0000256" key="3">
    <source>
        <dbReference type="ARBA" id="ARBA00022490"/>
    </source>
</evidence>
<accession>A0ABV9JRA5</accession>
<keyword evidence="5" id="KW-1185">Reference proteome</keyword>
<name>A0ABV9JRA5_9GAMM</name>